<reference evidence="2 3" key="1">
    <citation type="submission" date="2017-03" db="EMBL/GenBank/DDBJ databases">
        <title>Isolation of Levoglucosan Utilizing Bacteria.</title>
        <authorList>
            <person name="Arya A.S."/>
        </authorList>
    </citation>
    <scope>NUCLEOTIDE SEQUENCE [LARGE SCALE GENOMIC DNA]</scope>
    <source>
        <strain evidence="2 3">MEC069</strain>
    </source>
</reference>
<dbReference type="Pfam" id="PF01944">
    <property type="entry name" value="SpoIIM"/>
    <property type="match status" value="1"/>
</dbReference>
<dbReference type="Proteomes" id="UP000298246">
    <property type="component" value="Unassembled WGS sequence"/>
</dbReference>
<keyword evidence="1" id="KW-1133">Transmembrane helix</keyword>
<keyword evidence="1" id="KW-0812">Transmembrane</keyword>
<accession>A0A4Y8Q052</accession>
<keyword evidence="3" id="KW-1185">Reference proteome</keyword>
<dbReference type="EMBL" id="MYFO01000015">
    <property type="protein sequence ID" value="TFE87070.1"/>
    <property type="molecule type" value="Genomic_DNA"/>
</dbReference>
<keyword evidence="1" id="KW-0472">Membrane</keyword>
<dbReference type="InterPro" id="IPR002798">
    <property type="entry name" value="SpoIIM-like"/>
</dbReference>
<sequence>MEPSRFIKQNKPLWTELEEMLGAIGKRRKTALRADRIDRFTELYKAVSAHLAAMQTYRPHDETTLYLNQLVARAHNLLYNANNSSVTQLKDFFAEYFPKLLQARLPFVGFAALLFVFGGLLGFFAVWRDPLNLHLIVPESIASHIDPTATDLPRDNLQSPLMSTTIMLNNIRVAIMAFLSGITLGVGTIYLLVFNGLLIGALAAVFMQAGQSYVFWAYILPHGIIELTAIFIAGGAGLYMGYRFFVPGPYSRKRMFLESARESVQLLIGTVPLFIVAGLIEGYITPATLPLAAKYGVAAITLLLLAAYYVFGTIRKRRRQEQGQLAG</sequence>
<dbReference type="AlphaFoldDB" id="A0A4Y8Q052"/>
<feature type="transmembrane region" description="Helical" evidence="1">
    <location>
        <begin position="215"/>
        <end position="242"/>
    </location>
</feature>
<evidence type="ECO:0000256" key="1">
    <source>
        <dbReference type="SAM" id="Phobius"/>
    </source>
</evidence>
<protein>
    <recommendedName>
        <fullName evidence="4">Stage II sporulation protein M</fullName>
    </recommendedName>
</protein>
<dbReference type="OrthoDB" id="9800053at2"/>
<evidence type="ECO:0000313" key="2">
    <source>
        <dbReference type="EMBL" id="TFE87070.1"/>
    </source>
</evidence>
<evidence type="ECO:0000313" key="3">
    <source>
        <dbReference type="Proteomes" id="UP000298246"/>
    </source>
</evidence>
<evidence type="ECO:0008006" key="4">
    <source>
        <dbReference type="Google" id="ProtNLM"/>
    </source>
</evidence>
<feature type="transmembrane region" description="Helical" evidence="1">
    <location>
        <begin position="263"/>
        <end position="280"/>
    </location>
</feature>
<dbReference type="SUPFAM" id="SSF51395">
    <property type="entry name" value="FMN-linked oxidoreductases"/>
    <property type="match status" value="1"/>
</dbReference>
<proteinExistence type="predicted"/>
<dbReference type="PANTHER" id="PTHR35337:SF1">
    <property type="entry name" value="SLR1478 PROTEIN"/>
    <property type="match status" value="1"/>
</dbReference>
<feature type="transmembrane region" description="Helical" evidence="1">
    <location>
        <begin position="107"/>
        <end position="127"/>
    </location>
</feature>
<gene>
    <name evidence="2" type="ORF">B5M42_12950</name>
</gene>
<dbReference type="PANTHER" id="PTHR35337">
    <property type="entry name" value="SLR1478 PROTEIN"/>
    <property type="match status" value="1"/>
</dbReference>
<feature type="transmembrane region" description="Helical" evidence="1">
    <location>
        <begin position="161"/>
        <end position="182"/>
    </location>
</feature>
<organism evidence="2 3">
    <name type="scientific">Paenibacillus athensensis</name>
    <dbReference type="NCBI Taxonomy" id="1967502"/>
    <lineage>
        <taxon>Bacteria</taxon>
        <taxon>Bacillati</taxon>
        <taxon>Bacillota</taxon>
        <taxon>Bacilli</taxon>
        <taxon>Bacillales</taxon>
        <taxon>Paenibacillaceae</taxon>
        <taxon>Paenibacillus</taxon>
    </lineage>
</organism>
<feature type="transmembrane region" description="Helical" evidence="1">
    <location>
        <begin position="292"/>
        <end position="311"/>
    </location>
</feature>
<dbReference type="RefSeq" id="WP_134753475.1">
    <property type="nucleotide sequence ID" value="NZ_MYFO02000013.1"/>
</dbReference>
<feature type="transmembrane region" description="Helical" evidence="1">
    <location>
        <begin position="189"/>
        <end position="209"/>
    </location>
</feature>
<name>A0A4Y8Q052_9BACL</name>
<comment type="caution">
    <text evidence="2">The sequence shown here is derived from an EMBL/GenBank/DDBJ whole genome shotgun (WGS) entry which is preliminary data.</text>
</comment>